<feature type="region of interest" description="Disordered" evidence="1">
    <location>
        <begin position="1"/>
        <end position="56"/>
    </location>
</feature>
<accession>A0A0B7BP64</accession>
<gene>
    <name evidence="2" type="primary">ORF203677</name>
</gene>
<name>A0A0B7BP64_9EUPU</name>
<organism evidence="2">
    <name type="scientific">Arion vulgaris</name>
    <dbReference type="NCBI Taxonomy" id="1028688"/>
    <lineage>
        <taxon>Eukaryota</taxon>
        <taxon>Metazoa</taxon>
        <taxon>Spiralia</taxon>
        <taxon>Lophotrochozoa</taxon>
        <taxon>Mollusca</taxon>
        <taxon>Gastropoda</taxon>
        <taxon>Heterobranchia</taxon>
        <taxon>Euthyneura</taxon>
        <taxon>Panpulmonata</taxon>
        <taxon>Eupulmonata</taxon>
        <taxon>Stylommatophora</taxon>
        <taxon>Helicina</taxon>
        <taxon>Arionoidea</taxon>
        <taxon>Arionidae</taxon>
        <taxon>Arion</taxon>
    </lineage>
</organism>
<feature type="compositionally biased region" description="Polar residues" evidence="1">
    <location>
        <begin position="20"/>
        <end position="33"/>
    </location>
</feature>
<sequence>KARGRPHKKMVKWHSRIMSKSKNNDHPSQQNSARQKKTENHDTGPGSSVTTKEEKC</sequence>
<reference evidence="2" key="1">
    <citation type="submission" date="2014-12" db="EMBL/GenBank/DDBJ databases">
        <title>Insight into the proteome of Arion vulgaris.</title>
        <authorList>
            <person name="Aradska J."/>
            <person name="Bulat T."/>
            <person name="Smidak R."/>
            <person name="Sarate P."/>
            <person name="Gangsoo J."/>
            <person name="Sialana F."/>
            <person name="Bilban M."/>
            <person name="Lubec G."/>
        </authorList>
    </citation>
    <scope>NUCLEOTIDE SEQUENCE</scope>
    <source>
        <tissue evidence="2">Skin</tissue>
    </source>
</reference>
<feature type="non-terminal residue" evidence="2">
    <location>
        <position position="1"/>
    </location>
</feature>
<evidence type="ECO:0000313" key="2">
    <source>
        <dbReference type="EMBL" id="CEK94748.1"/>
    </source>
</evidence>
<proteinExistence type="predicted"/>
<feature type="compositionally biased region" description="Basic residues" evidence="1">
    <location>
        <begin position="1"/>
        <end position="19"/>
    </location>
</feature>
<dbReference type="AlphaFoldDB" id="A0A0B7BP64"/>
<evidence type="ECO:0000256" key="1">
    <source>
        <dbReference type="SAM" id="MobiDB-lite"/>
    </source>
</evidence>
<dbReference type="EMBL" id="HACG01047883">
    <property type="protein sequence ID" value="CEK94748.1"/>
    <property type="molecule type" value="Transcribed_RNA"/>
</dbReference>
<protein>
    <submittedName>
        <fullName evidence="2">Uncharacterized protein</fullName>
    </submittedName>
</protein>